<dbReference type="InterPro" id="IPR033906">
    <property type="entry name" value="Lipase_N"/>
</dbReference>
<evidence type="ECO:0000256" key="2">
    <source>
        <dbReference type="ARBA" id="ARBA00010701"/>
    </source>
</evidence>
<keyword evidence="3" id="KW-0964">Secreted</keyword>
<evidence type="ECO:0000313" key="7">
    <source>
        <dbReference type="Proteomes" id="UP000594454"/>
    </source>
</evidence>
<dbReference type="PANTHER" id="PTHR11610:SF151">
    <property type="entry name" value="PHOSPHOLIPASE A1 MEMBER A-LIKE PROTEIN"/>
    <property type="match status" value="1"/>
</dbReference>
<dbReference type="GO" id="GO:0016042">
    <property type="term" value="P:lipid catabolic process"/>
    <property type="evidence" value="ECO:0007669"/>
    <property type="project" value="TreeGrafter"/>
</dbReference>
<accession>A0A7R8UF45</accession>
<dbReference type="GO" id="GO:0005615">
    <property type="term" value="C:extracellular space"/>
    <property type="evidence" value="ECO:0007669"/>
    <property type="project" value="TreeGrafter"/>
</dbReference>
<evidence type="ECO:0000259" key="5">
    <source>
        <dbReference type="Pfam" id="PF00151"/>
    </source>
</evidence>
<dbReference type="Proteomes" id="UP000594454">
    <property type="component" value="Chromosome 1"/>
</dbReference>
<dbReference type="CDD" id="cd00707">
    <property type="entry name" value="Pancreat_lipase_like"/>
    <property type="match status" value="1"/>
</dbReference>
<evidence type="ECO:0000313" key="6">
    <source>
        <dbReference type="EMBL" id="CAD7079414.1"/>
    </source>
</evidence>
<comment type="subcellular location">
    <subcellularLocation>
        <location evidence="1">Secreted</location>
    </subcellularLocation>
</comment>
<dbReference type="AlphaFoldDB" id="A0A7R8UF45"/>
<dbReference type="Gene3D" id="3.40.50.1820">
    <property type="entry name" value="alpha/beta hydrolase"/>
    <property type="match status" value="1"/>
</dbReference>
<comment type="similarity">
    <text evidence="2 4">Belongs to the AB hydrolase superfamily. Lipase family.</text>
</comment>
<dbReference type="SUPFAM" id="SSF53474">
    <property type="entry name" value="alpha/beta-Hydrolases"/>
    <property type="match status" value="1"/>
</dbReference>
<sequence length="347" mass="38620">MIVFLVVIPNLHAVNISVGSCLVQVNEMCNSEFIRFYLSSSMRPRSEAILLDNQKPELPDWAPVGNNLKVLIHGYAGGIKKNQMKAVEDAYLKRRNTNIITVDWGKLALLPCYPTAVINTKHAGDCLSKFLMKIQHHHPSFNIHQIHLVGISLGAHVAGFAGNHIERTSGKKVDRITGLDAALPLFANPNVNMKLDASDANFVDVIHTNMGIFGKMEPSGHVDFYVNGGYLQPACNNSMNTPLCSHMMSTIYFAESVHSKFGFWGIRCPSIFQFIFGQCEVGTSIQESDKVLMGEHCPQGQHGIVLIRTNKKQPFALGRNGALKIVREEMYPENGFYGTLRYLRSLF</sequence>
<dbReference type="InParanoid" id="A0A7R8UF45"/>
<gene>
    <name evidence="6" type="ORF">HERILL_LOCUS2632</name>
</gene>
<keyword evidence="7" id="KW-1185">Reference proteome</keyword>
<reference evidence="6 7" key="1">
    <citation type="submission" date="2020-11" db="EMBL/GenBank/DDBJ databases">
        <authorList>
            <person name="Wallbank WR R."/>
            <person name="Pardo Diaz C."/>
            <person name="Kozak K."/>
            <person name="Martin S."/>
            <person name="Jiggins C."/>
            <person name="Moest M."/>
            <person name="Warren A I."/>
            <person name="Generalovic N T."/>
            <person name="Byers J.R.P. K."/>
            <person name="Montejo-Kovacevich G."/>
            <person name="Yen C E."/>
        </authorList>
    </citation>
    <scope>NUCLEOTIDE SEQUENCE [LARGE SCALE GENOMIC DNA]</scope>
</reference>
<dbReference type="InterPro" id="IPR029058">
    <property type="entry name" value="AB_hydrolase_fold"/>
</dbReference>
<protein>
    <recommendedName>
        <fullName evidence="5">Lipase domain-containing protein</fullName>
    </recommendedName>
</protein>
<evidence type="ECO:0000256" key="3">
    <source>
        <dbReference type="ARBA" id="ARBA00022525"/>
    </source>
</evidence>
<dbReference type="PANTHER" id="PTHR11610">
    <property type="entry name" value="LIPASE"/>
    <property type="match status" value="1"/>
</dbReference>
<dbReference type="Pfam" id="PF00151">
    <property type="entry name" value="Lipase"/>
    <property type="match status" value="1"/>
</dbReference>
<dbReference type="PRINTS" id="PR00821">
    <property type="entry name" value="TAGLIPASE"/>
</dbReference>
<dbReference type="InterPro" id="IPR013818">
    <property type="entry name" value="Lipase"/>
</dbReference>
<dbReference type="OrthoDB" id="8183961at2759"/>
<evidence type="ECO:0000256" key="4">
    <source>
        <dbReference type="RuleBase" id="RU004262"/>
    </source>
</evidence>
<proteinExistence type="inferred from homology"/>
<dbReference type="EMBL" id="LR899009">
    <property type="protein sequence ID" value="CAD7079414.1"/>
    <property type="molecule type" value="Genomic_DNA"/>
</dbReference>
<feature type="domain" description="Lipase" evidence="5">
    <location>
        <begin position="67"/>
        <end position="279"/>
    </location>
</feature>
<evidence type="ECO:0000256" key="1">
    <source>
        <dbReference type="ARBA" id="ARBA00004613"/>
    </source>
</evidence>
<dbReference type="GO" id="GO:0016298">
    <property type="term" value="F:lipase activity"/>
    <property type="evidence" value="ECO:0007669"/>
    <property type="project" value="InterPro"/>
</dbReference>
<organism evidence="6 7">
    <name type="scientific">Hermetia illucens</name>
    <name type="common">Black soldier fly</name>
    <dbReference type="NCBI Taxonomy" id="343691"/>
    <lineage>
        <taxon>Eukaryota</taxon>
        <taxon>Metazoa</taxon>
        <taxon>Ecdysozoa</taxon>
        <taxon>Arthropoda</taxon>
        <taxon>Hexapoda</taxon>
        <taxon>Insecta</taxon>
        <taxon>Pterygota</taxon>
        <taxon>Neoptera</taxon>
        <taxon>Endopterygota</taxon>
        <taxon>Diptera</taxon>
        <taxon>Brachycera</taxon>
        <taxon>Stratiomyomorpha</taxon>
        <taxon>Stratiomyidae</taxon>
        <taxon>Hermetiinae</taxon>
        <taxon>Hermetia</taxon>
    </lineage>
</organism>
<name>A0A7R8UF45_HERIL</name>
<dbReference type="GO" id="GO:0017171">
    <property type="term" value="F:serine hydrolase activity"/>
    <property type="evidence" value="ECO:0007669"/>
    <property type="project" value="TreeGrafter"/>
</dbReference>
<dbReference type="InterPro" id="IPR000734">
    <property type="entry name" value="TAG_lipase"/>
</dbReference>